<evidence type="ECO:0000256" key="3">
    <source>
        <dbReference type="ARBA" id="ARBA00022833"/>
    </source>
</evidence>
<evidence type="ECO:0000256" key="4">
    <source>
        <dbReference type="PROSITE-ProRule" id="PRU00047"/>
    </source>
</evidence>
<dbReference type="SMART" id="SM00575">
    <property type="entry name" value="ZnF_PMZ"/>
    <property type="match status" value="1"/>
</dbReference>
<gene>
    <name evidence="8" type="ORF">Ahy_A10g049546</name>
</gene>
<organism evidence="8 9">
    <name type="scientific">Arachis hypogaea</name>
    <name type="common">Peanut</name>
    <dbReference type="NCBI Taxonomy" id="3818"/>
    <lineage>
        <taxon>Eukaryota</taxon>
        <taxon>Viridiplantae</taxon>
        <taxon>Streptophyta</taxon>
        <taxon>Embryophyta</taxon>
        <taxon>Tracheophyta</taxon>
        <taxon>Spermatophyta</taxon>
        <taxon>Magnoliopsida</taxon>
        <taxon>eudicotyledons</taxon>
        <taxon>Gunneridae</taxon>
        <taxon>Pentapetalae</taxon>
        <taxon>rosids</taxon>
        <taxon>fabids</taxon>
        <taxon>Fabales</taxon>
        <taxon>Fabaceae</taxon>
        <taxon>Papilionoideae</taxon>
        <taxon>50 kb inversion clade</taxon>
        <taxon>dalbergioids sensu lato</taxon>
        <taxon>Dalbergieae</taxon>
        <taxon>Pterocarpus clade</taxon>
        <taxon>Arachis</taxon>
    </lineage>
</organism>
<reference evidence="8 9" key="1">
    <citation type="submission" date="2019-01" db="EMBL/GenBank/DDBJ databases">
        <title>Sequencing of cultivated peanut Arachis hypogaea provides insights into genome evolution and oil improvement.</title>
        <authorList>
            <person name="Chen X."/>
        </authorList>
    </citation>
    <scope>NUCLEOTIDE SEQUENCE [LARGE SCALE GENOMIC DNA]</scope>
    <source>
        <strain evidence="9">cv. Fuhuasheng</strain>
        <tissue evidence="8">Leaves</tissue>
    </source>
</reference>
<evidence type="ECO:0000256" key="5">
    <source>
        <dbReference type="SAM" id="MobiDB-lite"/>
    </source>
</evidence>
<dbReference type="GO" id="GO:0008270">
    <property type="term" value="F:zinc ion binding"/>
    <property type="evidence" value="ECO:0007669"/>
    <property type="project" value="UniProtKB-KW"/>
</dbReference>
<evidence type="ECO:0000313" key="8">
    <source>
        <dbReference type="EMBL" id="RYR34592.1"/>
    </source>
</evidence>
<dbReference type="InterPro" id="IPR004330">
    <property type="entry name" value="FAR1_DNA_bnd_dom"/>
</dbReference>
<feature type="domain" description="CCHC-type" evidence="6">
    <location>
        <begin position="465"/>
        <end position="481"/>
    </location>
</feature>
<keyword evidence="9" id="KW-1185">Reference proteome</keyword>
<protein>
    <submittedName>
        <fullName evidence="8">Uncharacterized protein</fullName>
    </submittedName>
</protein>
<name>A0A445B7F1_ARAHY</name>
<dbReference type="InterPro" id="IPR001878">
    <property type="entry name" value="Znf_CCHC"/>
</dbReference>
<accession>A0A445B7F1</accession>
<dbReference type="AlphaFoldDB" id="A0A445B7F1"/>
<dbReference type="SUPFAM" id="SSF57756">
    <property type="entry name" value="Retrovirus zinc finger-like domains"/>
    <property type="match status" value="1"/>
</dbReference>
<dbReference type="InterPro" id="IPR036875">
    <property type="entry name" value="Znf_CCHC_sf"/>
</dbReference>
<feature type="domain" description="SWIM-type" evidence="7">
    <location>
        <begin position="313"/>
        <end position="349"/>
    </location>
</feature>
<evidence type="ECO:0000313" key="9">
    <source>
        <dbReference type="Proteomes" id="UP000289738"/>
    </source>
</evidence>
<evidence type="ECO:0000256" key="1">
    <source>
        <dbReference type="ARBA" id="ARBA00022723"/>
    </source>
</evidence>
<feature type="compositionally biased region" description="Basic and acidic residues" evidence="5">
    <location>
        <begin position="482"/>
        <end position="491"/>
    </location>
</feature>
<keyword evidence="2 4" id="KW-0863">Zinc-finger</keyword>
<evidence type="ECO:0000256" key="2">
    <source>
        <dbReference type="ARBA" id="ARBA00022771"/>
    </source>
</evidence>
<sequence length="604" mass="68025">MDVDSEPLSSQDNVEDPMMTSVEENVNCTCDCGGSSSKCVTVTADDIINQTFETSDAAYNLYVRYARCLRFGVRKGDTARGKDGTQRRRRFFCSKEGKRVEKYISSLSRKREHRALTRTGCEAMLAVYLDTKTSTWRVKKLVEKHNHDLVPQCLVHLIPNHRGLTEPQKAQANTMHDHGLPTSKIMGLMVGQAGGYANVGTTSRCEAINNFIKRFIGIRQSLLELVQNLEHALRDYRNNELVSQFKTLYGEPVLTTGLEALELFAANFYTREILGEVKKEIQEVVALDVINEENISTTVVLKVKECDRRQHTYIVLYDRNTEHMECECSRWSSEGIPCRHMFCAMKRVGLQKLPDSLLLRRWSKDAKKYLDESSAGGTTQDREREFLMRYGALSVAATWMVFLGVQDGPSFHDTMNEVCRWTQTLEQKSDLKRQTTDSTTPNFVGDPSVVKTKGAPKGKKERGKRRCTKCNSAGHVKNKCPVRNDGDDLGDKTGNGAQASFGTKEKLSKDPMASQETLAVPNTEVNVPVQQESGLGDSGLINGHENPIPPYGSHQWLLQSSVCLKQHAFDLLELLLLQAFPELDDVFKKVHEENHRFGEFISPK</sequence>
<dbReference type="InterPro" id="IPR006564">
    <property type="entry name" value="Znf_PMZ"/>
</dbReference>
<dbReference type="GO" id="GO:0003676">
    <property type="term" value="F:nucleic acid binding"/>
    <property type="evidence" value="ECO:0007669"/>
    <property type="project" value="InterPro"/>
</dbReference>
<dbReference type="Pfam" id="PF03101">
    <property type="entry name" value="FAR1"/>
    <property type="match status" value="1"/>
</dbReference>
<dbReference type="PROSITE" id="PS50158">
    <property type="entry name" value="ZF_CCHC"/>
    <property type="match status" value="1"/>
</dbReference>
<feature type="region of interest" description="Disordered" evidence="5">
    <location>
        <begin position="430"/>
        <end position="466"/>
    </location>
</feature>
<proteinExistence type="predicted"/>
<feature type="compositionally biased region" description="Basic residues" evidence="5">
    <location>
        <begin position="454"/>
        <end position="466"/>
    </location>
</feature>
<dbReference type="PANTHER" id="PTHR47718">
    <property type="entry name" value="OS01G0519700 PROTEIN"/>
    <property type="match status" value="1"/>
</dbReference>
<evidence type="ECO:0000259" key="7">
    <source>
        <dbReference type="PROSITE" id="PS50966"/>
    </source>
</evidence>
<dbReference type="InterPro" id="IPR007527">
    <property type="entry name" value="Znf_SWIM"/>
</dbReference>
<dbReference type="EMBL" id="SDMP01000010">
    <property type="protein sequence ID" value="RYR34592.1"/>
    <property type="molecule type" value="Genomic_DNA"/>
</dbReference>
<comment type="caution">
    <text evidence="8">The sequence shown here is derived from an EMBL/GenBank/DDBJ whole genome shotgun (WGS) entry which is preliminary data.</text>
</comment>
<dbReference type="Proteomes" id="UP000289738">
    <property type="component" value="Chromosome A10"/>
</dbReference>
<dbReference type="PROSITE" id="PS50966">
    <property type="entry name" value="ZF_SWIM"/>
    <property type="match status" value="1"/>
</dbReference>
<keyword evidence="3" id="KW-0862">Zinc</keyword>
<evidence type="ECO:0000259" key="6">
    <source>
        <dbReference type="PROSITE" id="PS50158"/>
    </source>
</evidence>
<feature type="region of interest" description="Disordered" evidence="5">
    <location>
        <begin position="481"/>
        <end position="511"/>
    </location>
</feature>
<keyword evidence="1" id="KW-0479">Metal-binding</keyword>